<dbReference type="AlphaFoldDB" id="A0A382I7U2"/>
<keyword evidence="1" id="KW-0472">Membrane</keyword>
<dbReference type="EMBL" id="UINC01065782">
    <property type="protein sequence ID" value="SVB95804.1"/>
    <property type="molecule type" value="Genomic_DNA"/>
</dbReference>
<evidence type="ECO:0000256" key="1">
    <source>
        <dbReference type="SAM" id="Phobius"/>
    </source>
</evidence>
<feature type="transmembrane region" description="Helical" evidence="1">
    <location>
        <begin position="9"/>
        <end position="28"/>
    </location>
</feature>
<keyword evidence="1" id="KW-0812">Transmembrane</keyword>
<name>A0A382I7U2_9ZZZZ</name>
<gene>
    <name evidence="2" type="ORF">METZ01_LOCUS248658</name>
</gene>
<reference evidence="2" key="1">
    <citation type="submission" date="2018-05" db="EMBL/GenBank/DDBJ databases">
        <authorList>
            <person name="Lanie J.A."/>
            <person name="Ng W.-L."/>
            <person name="Kazmierczak K.M."/>
            <person name="Andrzejewski T.M."/>
            <person name="Davidsen T.M."/>
            <person name="Wayne K.J."/>
            <person name="Tettelin H."/>
            <person name="Glass J.I."/>
            <person name="Rusch D."/>
            <person name="Podicherti R."/>
            <person name="Tsui H.-C.T."/>
            <person name="Winkler M.E."/>
        </authorList>
    </citation>
    <scope>NUCLEOTIDE SEQUENCE</scope>
</reference>
<evidence type="ECO:0000313" key="2">
    <source>
        <dbReference type="EMBL" id="SVB95804.1"/>
    </source>
</evidence>
<feature type="transmembrane region" description="Helical" evidence="1">
    <location>
        <begin position="34"/>
        <end position="56"/>
    </location>
</feature>
<organism evidence="2">
    <name type="scientific">marine metagenome</name>
    <dbReference type="NCBI Taxonomy" id="408172"/>
    <lineage>
        <taxon>unclassified sequences</taxon>
        <taxon>metagenomes</taxon>
        <taxon>ecological metagenomes</taxon>
    </lineage>
</organism>
<accession>A0A382I7U2</accession>
<keyword evidence="1" id="KW-1133">Transmembrane helix</keyword>
<protein>
    <submittedName>
        <fullName evidence="2">Uncharacterized protein</fullName>
    </submittedName>
</protein>
<proteinExistence type="predicted"/>
<sequence>MDNTWINIIFDWCVNFLVNVASAIGVTYEALNVFIFVIMVPTVIGISMAINLYFIWKSVMHRCVLRETTTD</sequence>